<feature type="domain" description="Aldehyde oxidase/xanthine dehydrogenase a/b hammerhead" evidence="1">
    <location>
        <begin position="238"/>
        <end position="320"/>
    </location>
</feature>
<dbReference type="Pfam" id="PF20256">
    <property type="entry name" value="MoCoBD_2"/>
    <property type="match status" value="2"/>
</dbReference>
<dbReference type="SMART" id="SM01008">
    <property type="entry name" value="Ald_Xan_dh_C"/>
    <property type="match status" value="1"/>
</dbReference>
<accession>A0A6N1VG86</accession>
<dbReference type="PANTHER" id="PTHR47495">
    <property type="entry name" value="ALDEHYDE DEHYDROGENASE"/>
    <property type="match status" value="1"/>
</dbReference>
<dbReference type="InterPro" id="IPR046867">
    <property type="entry name" value="AldOxase/xan_DH_MoCoBD2"/>
</dbReference>
<evidence type="ECO:0000313" key="3">
    <source>
        <dbReference type="Proteomes" id="UP000509367"/>
    </source>
</evidence>
<dbReference type="InterPro" id="IPR012368">
    <property type="entry name" value="OxRdtase_Mopterin-bd_su_IorB"/>
</dbReference>
<dbReference type="PIRSF" id="PIRSF036389">
    <property type="entry name" value="IOR_B"/>
    <property type="match status" value="1"/>
</dbReference>
<organism evidence="2 3">
    <name type="scientific">Oricola thermophila</name>
    <dbReference type="NCBI Taxonomy" id="2742145"/>
    <lineage>
        <taxon>Bacteria</taxon>
        <taxon>Pseudomonadati</taxon>
        <taxon>Pseudomonadota</taxon>
        <taxon>Alphaproteobacteria</taxon>
        <taxon>Hyphomicrobiales</taxon>
        <taxon>Ahrensiaceae</taxon>
        <taxon>Oricola</taxon>
    </lineage>
</organism>
<dbReference type="AlphaFoldDB" id="A0A6N1VG86"/>
<dbReference type="Pfam" id="PF02738">
    <property type="entry name" value="MoCoBD_1"/>
    <property type="match status" value="1"/>
</dbReference>
<reference evidence="2 3" key="1">
    <citation type="submission" date="2020-06" db="EMBL/GenBank/DDBJ databases">
        <title>Oricola thermophila sp. nov. isolated from a tidal sediments.</title>
        <authorList>
            <person name="Kwon K.K."/>
            <person name="Yang S.-H."/>
            <person name="Park M.-J."/>
        </authorList>
    </citation>
    <scope>NUCLEOTIDE SEQUENCE [LARGE SCALE GENOMIC DNA]</scope>
    <source>
        <strain evidence="2 3">MEBiC13590</strain>
    </source>
</reference>
<evidence type="ECO:0000259" key="1">
    <source>
        <dbReference type="SMART" id="SM01008"/>
    </source>
</evidence>
<dbReference type="InterPro" id="IPR037165">
    <property type="entry name" value="AldOxase/xan_DH_Mopterin-bd_sf"/>
</dbReference>
<dbReference type="Gene3D" id="3.30.365.10">
    <property type="entry name" value="Aldehyde oxidase/xanthine dehydrogenase, molybdopterin binding domain"/>
    <property type="match status" value="4"/>
</dbReference>
<dbReference type="RefSeq" id="WP_175277745.1">
    <property type="nucleotide sequence ID" value="NZ_CP054836.1"/>
</dbReference>
<dbReference type="PANTHER" id="PTHR47495:SF2">
    <property type="entry name" value="ALDEHYDE DEHYDROGENASE"/>
    <property type="match status" value="1"/>
</dbReference>
<sequence length="755" mass="80628">MGKILRRTFLIGTGVIAGGLAVGFYTASRPWPNPLEDDLGEGETTFSPHVKVGADGSITIYTGRAEMGQGVTATLAALVAEELGVSLDSVLVEHGPASGAYYNSAVLEDSGPFPLFAESLVAETSRKASKQLGRVLGLQITGGSTSVRDAFDRMRHAGAMARHLLFAAAAERLGTTPDSLSFDGRDILSAEGSRIAIADVAPAAAALEPPRQLALKDPSEWTILGRPQPRVDALAKVTGAPIFGIDVELPDMVYGTVRMSPRFGAVIRSADTSAAESMPGVIKVVRLETDYGTGFGVIAENTWAAFTAAEAIEVEWDDAPYPHDTEAIMNVFRTTAAGNWRGSSWRDDGEVETAFADAPADSVLTAEYEVPYLAHAAMEPMNATARFSGGSLEIWAPNQAPTLLQMVCARTAGIDSEKVTVNTTFLGGGFGRRAEADFAIYATLLAMQADGRPVKVTWTREEDMTHDVYRPAAAGRFRARIGNDGLPEAVDMRIATPSIMKSVGKRLFPSLPMGGPERLLTEGAFDQPYRIANYRVTGIETEMPIPVGFWRSVGNSFNAFFHECFLDEIAEKGGQDPLDMRLKLMADHPLAVAVMERLAEISDWGAPLPAGRAKGVAFTLCFGSWVGEVVQVADSPDGIRIEKVWAVAEIGRALDPGIVTAQLESAIVFGLSSAVGQEITFADGMVEQQNFYDYDALRIGQCPRIGVAILENGDRLGGVGEIGTPPSIPALANAVFALTGKRIRKLPLNREVDFA</sequence>
<dbReference type="KEGG" id="orm:HTY61_16045"/>
<dbReference type="Proteomes" id="UP000509367">
    <property type="component" value="Chromosome"/>
</dbReference>
<dbReference type="GO" id="GO:0016491">
    <property type="term" value="F:oxidoreductase activity"/>
    <property type="evidence" value="ECO:0007669"/>
    <property type="project" value="InterPro"/>
</dbReference>
<dbReference type="InterPro" id="IPR000674">
    <property type="entry name" value="Ald_Oxase/Xan_DH_a/b"/>
</dbReference>
<protein>
    <submittedName>
        <fullName evidence="2">Xanthine dehydrogenase family protein molybdopterin-binding subunit</fullName>
    </submittedName>
</protein>
<dbReference type="SUPFAM" id="SSF56003">
    <property type="entry name" value="Molybdenum cofactor-binding domain"/>
    <property type="match status" value="2"/>
</dbReference>
<dbReference type="EMBL" id="CP054836">
    <property type="protein sequence ID" value="QKV19854.1"/>
    <property type="molecule type" value="Genomic_DNA"/>
</dbReference>
<keyword evidence="3" id="KW-1185">Reference proteome</keyword>
<evidence type="ECO:0000313" key="2">
    <source>
        <dbReference type="EMBL" id="QKV19854.1"/>
    </source>
</evidence>
<gene>
    <name evidence="2" type="ORF">HTY61_16045</name>
</gene>
<proteinExistence type="predicted"/>
<dbReference type="InterPro" id="IPR008274">
    <property type="entry name" value="AldOxase/xan_DH_MoCoBD1"/>
</dbReference>
<dbReference type="InterPro" id="IPR052516">
    <property type="entry name" value="N-heterocyclic_Hydroxylase"/>
</dbReference>
<name>A0A6N1VG86_9HYPH</name>
<dbReference type="Gene3D" id="3.90.1170.50">
    <property type="entry name" value="Aldehyde oxidase/xanthine dehydrogenase, a/b hammerhead"/>
    <property type="match status" value="1"/>
</dbReference>